<feature type="region of interest" description="Disordered" evidence="3">
    <location>
        <begin position="1"/>
        <end position="37"/>
    </location>
</feature>
<dbReference type="PANTHER" id="PTHR14140">
    <property type="entry name" value="E3 UBIQUITIN-PROTEIN LIGASE UHRF-RELATED"/>
    <property type="match status" value="1"/>
</dbReference>
<name>A0A8H8U743_9HELO</name>
<evidence type="ECO:0000313" key="5">
    <source>
        <dbReference type="EMBL" id="TVY33963.1"/>
    </source>
</evidence>
<dbReference type="InterPro" id="IPR045134">
    <property type="entry name" value="UHRF1/2-like"/>
</dbReference>
<feature type="compositionally biased region" description="Polar residues" evidence="3">
    <location>
        <begin position="25"/>
        <end position="37"/>
    </location>
</feature>
<dbReference type="PROSITE" id="PS51015">
    <property type="entry name" value="YDG"/>
    <property type="match status" value="1"/>
</dbReference>
<evidence type="ECO:0000259" key="4">
    <source>
        <dbReference type="PROSITE" id="PS51015"/>
    </source>
</evidence>
<accession>A0A8H8U743</accession>
<dbReference type="Pfam" id="PF02182">
    <property type="entry name" value="SAD_SRA"/>
    <property type="match status" value="1"/>
</dbReference>
<evidence type="ECO:0000256" key="1">
    <source>
        <dbReference type="ARBA" id="ARBA00023242"/>
    </source>
</evidence>
<dbReference type="GO" id="GO:0061630">
    <property type="term" value="F:ubiquitin protein ligase activity"/>
    <property type="evidence" value="ECO:0007669"/>
    <property type="project" value="TreeGrafter"/>
</dbReference>
<dbReference type="GO" id="GO:0005634">
    <property type="term" value="C:nucleus"/>
    <property type="evidence" value="ECO:0007669"/>
    <property type="project" value="UniProtKB-SubCell"/>
</dbReference>
<sequence>MAVVTMSGSGAAAQGFDPAGDEMQLDQSTPTSPSEVSGQEFDLDEAIMQLAGPVIDRKGEPVITGSVAASMDKSIRSVALNYMRAAKGSREALQKITEEQLDDVKLWLYGVYSLEDVNNSKFLLNVKNVLLRMQSSDIQFPAQYQQIAAALSDKFITVLETPEPDSAAPAASSNTVKAPKSSGAPKAPGEVVKCAPKQKAHPNHPIFGDKGIMHGIWVQKKKSTSYSVDEAHKVDFHVFGHNGLAVGQVWPLMVAAFRDGAHGHRVAGISGSGAGGCYSVVISGTYSDVDKDYGETIKYSSPGSLEADSKADKTSSGTSALLRSIVTGQPIRVLRSAGGHWDGKPSMGFRYDGLYSAESSTEVTKRDGGSYVQFSLRRQGGQPPIDKARPNIEERKQFKLAKAGF</sequence>
<dbReference type="PANTHER" id="PTHR14140:SF27">
    <property type="entry name" value="OS04G0289800 PROTEIN"/>
    <property type="match status" value="1"/>
</dbReference>
<dbReference type="GO" id="GO:0016567">
    <property type="term" value="P:protein ubiquitination"/>
    <property type="evidence" value="ECO:0007669"/>
    <property type="project" value="TreeGrafter"/>
</dbReference>
<dbReference type="InterPro" id="IPR015947">
    <property type="entry name" value="PUA-like_sf"/>
</dbReference>
<protein>
    <submittedName>
        <fullName evidence="5">E3 ubiquitin-protein ligase</fullName>
    </submittedName>
</protein>
<dbReference type="EMBL" id="QGMI01001259">
    <property type="protein sequence ID" value="TVY33963.1"/>
    <property type="molecule type" value="Genomic_DNA"/>
</dbReference>
<dbReference type="InterPro" id="IPR036987">
    <property type="entry name" value="SRA-YDG_sf"/>
</dbReference>
<dbReference type="SMART" id="SM00466">
    <property type="entry name" value="SRA"/>
    <property type="match status" value="1"/>
</dbReference>
<evidence type="ECO:0000256" key="2">
    <source>
        <dbReference type="PROSITE-ProRule" id="PRU00358"/>
    </source>
</evidence>
<organism evidence="5 6">
    <name type="scientific">Lachnellula occidentalis</name>
    <dbReference type="NCBI Taxonomy" id="215460"/>
    <lineage>
        <taxon>Eukaryota</taxon>
        <taxon>Fungi</taxon>
        <taxon>Dikarya</taxon>
        <taxon>Ascomycota</taxon>
        <taxon>Pezizomycotina</taxon>
        <taxon>Leotiomycetes</taxon>
        <taxon>Helotiales</taxon>
        <taxon>Lachnaceae</taxon>
        <taxon>Lachnellula</taxon>
    </lineage>
</organism>
<comment type="caution">
    <text evidence="5">The sequence shown here is derived from an EMBL/GenBank/DDBJ whole genome shotgun (WGS) entry which is preliminary data.</text>
</comment>
<dbReference type="OrthoDB" id="2270193at2759"/>
<dbReference type="InterPro" id="IPR003105">
    <property type="entry name" value="SRA_YDG"/>
</dbReference>
<dbReference type="Gene3D" id="2.30.280.10">
    <property type="entry name" value="SRA-YDG"/>
    <property type="match status" value="1"/>
</dbReference>
<evidence type="ECO:0000313" key="6">
    <source>
        <dbReference type="Proteomes" id="UP000443090"/>
    </source>
</evidence>
<reference evidence="5 6" key="1">
    <citation type="submission" date="2018-05" db="EMBL/GenBank/DDBJ databases">
        <title>Genome sequencing and assembly of the regulated plant pathogen Lachnellula willkommii and related sister species for the development of diagnostic species identification markers.</title>
        <authorList>
            <person name="Giroux E."/>
            <person name="Bilodeau G."/>
        </authorList>
    </citation>
    <scope>NUCLEOTIDE SEQUENCE [LARGE SCALE GENOMIC DNA]</scope>
    <source>
        <strain evidence="5 6">CBS 160.35</strain>
    </source>
</reference>
<dbReference type="AlphaFoldDB" id="A0A8H8U743"/>
<keyword evidence="6" id="KW-1185">Reference proteome</keyword>
<proteinExistence type="predicted"/>
<dbReference type="Proteomes" id="UP000443090">
    <property type="component" value="Unassembled WGS sequence"/>
</dbReference>
<feature type="region of interest" description="Disordered" evidence="3">
    <location>
        <begin position="165"/>
        <end position="191"/>
    </location>
</feature>
<comment type="subcellular location">
    <subcellularLocation>
        <location evidence="2">Nucleus</location>
    </subcellularLocation>
</comment>
<gene>
    <name evidence="5" type="primary">ORTH2</name>
    <name evidence="5" type="ORF">LOCC1_G008027</name>
</gene>
<dbReference type="SUPFAM" id="SSF88697">
    <property type="entry name" value="PUA domain-like"/>
    <property type="match status" value="1"/>
</dbReference>
<keyword evidence="1 2" id="KW-0539">Nucleus</keyword>
<evidence type="ECO:0000256" key="3">
    <source>
        <dbReference type="SAM" id="MobiDB-lite"/>
    </source>
</evidence>
<feature type="domain" description="YDG" evidence="4">
    <location>
        <begin position="239"/>
        <end position="378"/>
    </location>
</feature>
<dbReference type="GO" id="GO:0044027">
    <property type="term" value="P:negative regulation of gene expression via chromosomal CpG island methylation"/>
    <property type="evidence" value="ECO:0007669"/>
    <property type="project" value="TreeGrafter"/>
</dbReference>